<protein>
    <submittedName>
        <fullName evidence="3">YdbH domain-containing protein</fullName>
    </submittedName>
</protein>
<comment type="caution">
    <text evidence="3">The sequence shown here is derived from an EMBL/GenBank/DDBJ whole genome shotgun (WGS) entry which is preliminary data.</text>
</comment>
<proteinExistence type="predicted"/>
<evidence type="ECO:0000256" key="1">
    <source>
        <dbReference type="SAM" id="MobiDB-lite"/>
    </source>
</evidence>
<feature type="compositionally biased region" description="Gly residues" evidence="1">
    <location>
        <begin position="29"/>
        <end position="42"/>
    </location>
</feature>
<name>A0ABT5HXT8_9CAUL</name>
<dbReference type="EMBL" id="JAQQKX010000015">
    <property type="protein sequence ID" value="MDC7684757.1"/>
    <property type="molecule type" value="Genomic_DNA"/>
</dbReference>
<keyword evidence="4" id="KW-1185">Reference proteome</keyword>
<evidence type="ECO:0000256" key="2">
    <source>
        <dbReference type="SAM" id="Phobius"/>
    </source>
</evidence>
<keyword evidence="2" id="KW-0472">Membrane</keyword>
<dbReference type="Proteomes" id="UP001214854">
    <property type="component" value="Unassembled WGS sequence"/>
</dbReference>
<accession>A0ABT5HXT8</accession>
<feature type="transmembrane region" description="Helical" evidence="2">
    <location>
        <begin position="61"/>
        <end position="82"/>
    </location>
</feature>
<reference evidence="3 4" key="1">
    <citation type="submission" date="2023-01" db="EMBL/GenBank/DDBJ databases">
        <title>Novel species of the genus Asticcacaulis isolated from rivers.</title>
        <authorList>
            <person name="Lu H."/>
        </authorList>
    </citation>
    <scope>NUCLEOTIDE SEQUENCE [LARGE SCALE GENOMIC DNA]</scope>
    <source>
        <strain evidence="3 4">BYS171W</strain>
    </source>
</reference>
<keyword evidence="2" id="KW-1133">Transmembrane helix</keyword>
<evidence type="ECO:0000313" key="4">
    <source>
        <dbReference type="Proteomes" id="UP001214854"/>
    </source>
</evidence>
<feature type="region of interest" description="Disordered" evidence="1">
    <location>
        <begin position="1"/>
        <end position="55"/>
    </location>
</feature>
<evidence type="ECO:0000313" key="3">
    <source>
        <dbReference type="EMBL" id="MDC7684757.1"/>
    </source>
</evidence>
<gene>
    <name evidence="3" type="ORF">PQU92_15840</name>
</gene>
<dbReference type="Pfam" id="PF11739">
    <property type="entry name" value="YdbH-like"/>
    <property type="match status" value="1"/>
</dbReference>
<organism evidence="3 4">
    <name type="scientific">Asticcacaulis aquaticus</name>
    <dbReference type="NCBI Taxonomy" id="2984212"/>
    <lineage>
        <taxon>Bacteria</taxon>
        <taxon>Pseudomonadati</taxon>
        <taxon>Pseudomonadota</taxon>
        <taxon>Alphaproteobacteria</taxon>
        <taxon>Caulobacterales</taxon>
        <taxon>Caulobacteraceae</taxon>
        <taxon>Asticcacaulis</taxon>
    </lineage>
</organism>
<dbReference type="InterPro" id="IPR021730">
    <property type="entry name" value="YdbH"/>
</dbReference>
<keyword evidence="2" id="KW-0812">Transmembrane</keyword>
<dbReference type="RefSeq" id="WP_272749228.1">
    <property type="nucleotide sequence ID" value="NZ_JAQQKX010000015.1"/>
</dbReference>
<sequence>MFPVRLPSHSSFTRVVGQGKKSVSKRRGGGASGGNGGEGGDGSNPPPSGNSPKRRKRRLRAGGWLLLTLWSAAAVGVISYAARKDIAREVAQNWLKAQGIPAELRIDSLSLENVSGRAVLGAAGKPDLVIERFDVDYDLNFFNFGQPLTRLRSVHLVKPDLTFAYDKSGFGFGTLDKLLKGSAGPGGAPPENILVEDARIRVRTDYGMIGATGGLNLVRGRLTALDLNLKPADLDGQMAQGHLSAGYVRIRAEKDAEAGEALRIEARLSAEDLVLKTADVEGDPDTHMQGVHTDLNLRVPYRQLSDEAARKSPLSGFDGLVSGSFAVRAAGIQGAAADVAVFEANTAIEGRMDVENTRLTFDGTTRLLSRADSLQTGTIDSRALSFEGQNLALKADLNLNETAVVTLKGPLHGTVGALRQDALFLKDAAVTLPEFSLAQGEQGLEFNFHGQAKAARIAQNDLILDTVTARLDGQGRSNTQGFELALDTDINSADGRYQGLGALADDRVKALAEGRRAAELSNTRLPPGTPPVPAAPEGPDIMVAMVRAVDRFSLRAEGVRVTLVNNDFDVKLTKTAIIRPKSGGEIRVAPISVLGGNQVLISSRGRGGLILTMAGGDLPALTARVTDMGIGSEGAVSGKLNVETAFNFAPAYGVKLKADGRFITTPTGLDVRLDQCTDVTADRADIGGRMTHVTTRLCPVAAPLFSMSGSQWRAQGQFDSLIADAPDFQVKLNGGKGRFDAFTFSDTQGVGFKVALDNLAAADALEIPRFHPVVVTGDVAQGRKTLDGTLKVYAADPAVRKRAPDPVADVVLTSDLATGTGRLDITTPTLTFNPDKLQPLDLTPLVAGVMARDTTGHIDFTGFVGWSKDGSVSGGTVLLQNLTFTSPAGLAEGLNGRIVFDNLSPLNSAPGQTITVNKVTSFVPITDVTAVMQFAGETLKLERADVTSPGGVFALEPMDVPFDIAKGLKGALYFEKVDFGKVVEASAFGKDVDFVGRVSGRVPFEFKDNKITVAKGFLKGDGPGRVSIKRAGLQDVTPDGKVTQTVEGAGGAKTTTAAPSNTLENFAYQAMEHLAYSNLDAYIGTNDKGILGFNFHIQGKYDPPERKEAKIPLFEFLRGRIAQQPIDLPSDTPVNLNLDVNYNLGQILSDVIAVQKRGGFDWSPKK</sequence>